<protein>
    <submittedName>
        <fullName evidence="1">Uncharacterized protein</fullName>
    </submittedName>
</protein>
<feature type="non-terminal residue" evidence="1">
    <location>
        <position position="114"/>
    </location>
</feature>
<accession>A0A1B6ETA4</accession>
<dbReference type="AlphaFoldDB" id="A0A1B6ETA4"/>
<reference evidence="1" key="1">
    <citation type="submission" date="2015-11" db="EMBL/GenBank/DDBJ databases">
        <title>De novo transcriptome assembly of four potential Pierce s Disease insect vectors from Arizona vineyards.</title>
        <authorList>
            <person name="Tassone E.E."/>
        </authorList>
    </citation>
    <scope>NUCLEOTIDE SEQUENCE</scope>
</reference>
<proteinExistence type="predicted"/>
<sequence length="114" mass="12507">IEPLPMDLGNSPINSLINSSNIILSNQSSTENVLLSTINDNSGHFLNSGPSVPFLNRSCSMQHNHQPVELMSQNNSNSSTNSVIVPNLPMRQVELSQHNQFKLNVLLGITAWNN</sequence>
<gene>
    <name evidence="1" type="ORF">g.48325</name>
</gene>
<dbReference type="EMBL" id="GECZ01028534">
    <property type="protein sequence ID" value="JAS41235.1"/>
    <property type="molecule type" value="Transcribed_RNA"/>
</dbReference>
<name>A0A1B6ETA4_9HEMI</name>
<organism evidence="1">
    <name type="scientific">Cuerna arida</name>
    <dbReference type="NCBI Taxonomy" id="1464854"/>
    <lineage>
        <taxon>Eukaryota</taxon>
        <taxon>Metazoa</taxon>
        <taxon>Ecdysozoa</taxon>
        <taxon>Arthropoda</taxon>
        <taxon>Hexapoda</taxon>
        <taxon>Insecta</taxon>
        <taxon>Pterygota</taxon>
        <taxon>Neoptera</taxon>
        <taxon>Paraneoptera</taxon>
        <taxon>Hemiptera</taxon>
        <taxon>Auchenorrhyncha</taxon>
        <taxon>Membracoidea</taxon>
        <taxon>Cicadellidae</taxon>
        <taxon>Cicadellinae</taxon>
        <taxon>Proconiini</taxon>
        <taxon>Cuerna</taxon>
    </lineage>
</organism>
<evidence type="ECO:0000313" key="1">
    <source>
        <dbReference type="EMBL" id="JAS41235.1"/>
    </source>
</evidence>
<feature type="non-terminal residue" evidence="1">
    <location>
        <position position="1"/>
    </location>
</feature>